<dbReference type="Proteomes" id="UP001596163">
    <property type="component" value="Unassembled WGS sequence"/>
</dbReference>
<evidence type="ECO:0000313" key="1">
    <source>
        <dbReference type="EMBL" id="MFC5192916.1"/>
    </source>
</evidence>
<comment type="caution">
    <text evidence="1">The sequence shown here is derived from an EMBL/GenBank/DDBJ whole genome shotgun (WGS) entry which is preliminary data.</text>
</comment>
<accession>A0ABW0BZD9</accession>
<protein>
    <recommendedName>
        <fullName evidence="3">SIR2-like domain-containing protein</fullName>
    </recommendedName>
</protein>
<keyword evidence="2" id="KW-1185">Reference proteome</keyword>
<sequence length="333" mass="38864">MAKIVYLIGAGASAHALPIVYKIPEKLEEVINDLDKIKILTGISENDLEKIDYAVNDLVWLKNESSKHASIDTFAKKLYVKKKIEDLRRLKSSTGLFFSILQVKYKVDPRYDQFIASIIGDSVRDLPKEICVISWNYDNQFELAFKEYSENYDCEVQEAFLGMIHKNHLNNLEKDKFNIFKINGTSGCFTYGDGSKNNLLKRLDQKYDNNFLKRSVDNYIEICHSLEYPNFKPLMSFAWERNNSFDALITQLKSVISECQTLVIIGYSIPFFNRKIDKEILDTMENLRTIYIQDMFPDTIKQRLFQLIPISEQKSIRVEYSNDLNQFLIPYEL</sequence>
<dbReference type="RefSeq" id="WP_377916389.1">
    <property type="nucleotide sequence ID" value="NZ_JBHSKS010000011.1"/>
</dbReference>
<reference evidence="2" key="1">
    <citation type="journal article" date="2019" name="Int. J. Syst. Evol. Microbiol.">
        <title>The Global Catalogue of Microorganisms (GCM) 10K type strain sequencing project: providing services to taxonomists for standard genome sequencing and annotation.</title>
        <authorList>
            <consortium name="The Broad Institute Genomics Platform"/>
            <consortium name="The Broad Institute Genome Sequencing Center for Infectious Disease"/>
            <person name="Wu L."/>
            <person name="Ma J."/>
        </authorList>
    </citation>
    <scope>NUCLEOTIDE SEQUENCE [LARGE SCALE GENOMIC DNA]</scope>
    <source>
        <strain evidence="2">CGMCC 1.7030</strain>
    </source>
</reference>
<organism evidence="1 2">
    <name type="scientific">Algoriphagus aquatilis</name>
    <dbReference type="NCBI Taxonomy" id="490186"/>
    <lineage>
        <taxon>Bacteria</taxon>
        <taxon>Pseudomonadati</taxon>
        <taxon>Bacteroidota</taxon>
        <taxon>Cytophagia</taxon>
        <taxon>Cytophagales</taxon>
        <taxon>Cyclobacteriaceae</taxon>
        <taxon>Algoriphagus</taxon>
    </lineage>
</organism>
<evidence type="ECO:0000313" key="2">
    <source>
        <dbReference type="Proteomes" id="UP001596163"/>
    </source>
</evidence>
<evidence type="ECO:0008006" key="3">
    <source>
        <dbReference type="Google" id="ProtNLM"/>
    </source>
</evidence>
<gene>
    <name evidence="1" type="ORF">ACFPIK_14160</name>
</gene>
<proteinExistence type="predicted"/>
<name>A0ABW0BZD9_9BACT</name>
<dbReference type="EMBL" id="JBHSKS010000011">
    <property type="protein sequence ID" value="MFC5192916.1"/>
    <property type="molecule type" value="Genomic_DNA"/>
</dbReference>